<dbReference type="PANTHER" id="PTHR36439:SF1">
    <property type="entry name" value="DUF1697 DOMAIN-CONTAINING PROTEIN"/>
    <property type="match status" value="1"/>
</dbReference>
<dbReference type="EMBL" id="FTMA01000001">
    <property type="protein sequence ID" value="SIP92615.1"/>
    <property type="molecule type" value="Genomic_DNA"/>
</dbReference>
<protein>
    <submittedName>
        <fullName evidence="1">Uncharacterized conserved protein, DUF1697 family</fullName>
    </submittedName>
</protein>
<dbReference type="AlphaFoldDB" id="A0A1N6NKJ7"/>
<name>A0A1N6NKJ7_9FLAO</name>
<gene>
    <name evidence="1" type="ORF">SAMN05421797_10135</name>
</gene>
<dbReference type="Gene3D" id="3.30.70.1280">
    <property type="entry name" value="SP0830-like domains"/>
    <property type="match status" value="1"/>
</dbReference>
<keyword evidence="2" id="KW-1185">Reference proteome</keyword>
<proteinExistence type="predicted"/>
<dbReference type="InterPro" id="IPR012545">
    <property type="entry name" value="DUF1697"/>
</dbReference>
<dbReference type="OrthoDB" id="9806494at2"/>
<dbReference type="RefSeq" id="WP_076546313.1">
    <property type="nucleotide sequence ID" value="NZ_FTMA01000001.1"/>
</dbReference>
<dbReference type="SUPFAM" id="SSF160379">
    <property type="entry name" value="SP0830-like"/>
    <property type="match status" value="1"/>
</dbReference>
<accession>A0A1N6NKJ7</accession>
<dbReference type="Proteomes" id="UP000186953">
    <property type="component" value="Unassembled WGS sequence"/>
</dbReference>
<evidence type="ECO:0000313" key="2">
    <source>
        <dbReference type="Proteomes" id="UP000186953"/>
    </source>
</evidence>
<sequence length="179" mass="20348">MLTYIAFLRGINVSGKNKIPMAELRELCESIHLKDAETYIQSGNIVFKSAVHNTSKLEELLSKAILKQFGFQIPVLIKTIDQVAEVLHGNPFATSDETIRKQLYFVLIAHLPNTEMLNTFKTESFENEEFSVSDNCIYLKCTIGYGKAKLNNNLIERKLKVLATTRNYRTLNKLLEMGS</sequence>
<dbReference type="Pfam" id="PF08002">
    <property type="entry name" value="DUF1697"/>
    <property type="match status" value="1"/>
</dbReference>
<dbReference type="PIRSF" id="PIRSF008502">
    <property type="entry name" value="UCP008502"/>
    <property type="match status" value="1"/>
</dbReference>
<dbReference type="STRING" id="228959.SAMN05421797_10135"/>
<reference evidence="2" key="1">
    <citation type="submission" date="2017-01" db="EMBL/GenBank/DDBJ databases">
        <authorList>
            <person name="Varghese N."/>
            <person name="Submissions S."/>
        </authorList>
    </citation>
    <scope>NUCLEOTIDE SEQUENCE [LARGE SCALE GENOMIC DNA]</scope>
    <source>
        <strain evidence="2">DSM 15366</strain>
    </source>
</reference>
<evidence type="ECO:0000313" key="1">
    <source>
        <dbReference type="EMBL" id="SIP92615.1"/>
    </source>
</evidence>
<dbReference type="Gene3D" id="3.30.70.1260">
    <property type="entry name" value="bacterial protein sp0830 like"/>
    <property type="match status" value="1"/>
</dbReference>
<dbReference type="PANTHER" id="PTHR36439">
    <property type="entry name" value="BLL4334 PROTEIN"/>
    <property type="match status" value="1"/>
</dbReference>
<organism evidence="1 2">
    <name type="scientific">Maribacter ulvicola</name>
    <dbReference type="NCBI Taxonomy" id="228959"/>
    <lineage>
        <taxon>Bacteria</taxon>
        <taxon>Pseudomonadati</taxon>
        <taxon>Bacteroidota</taxon>
        <taxon>Flavobacteriia</taxon>
        <taxon>Flavobacteriales</taxon>
        <taxon>Flavobacteriaceae</taxon>
        <taxon>Maribacter</taxon>
    </lineage>
</organism>